<dbReference type="GeneID" id="34518827"/>
<dbReference type="OrthoDB" id="1747771at2759"/>
<dbReference type="PROSITE" id="PS50048">
    <property type="entry name" value="ZN2_CY6_FUNGAL_2"/>
    <property type="match status" value="1"/>
</dbReference>
<proteinExistence type="predicted"/>
<dbReference type="AlphaFoldDB" id="W6MKX7"/>
<dbReference type="PANTHER" id="PTHR31001">
    <property type="entry name" value="UNCHARACTERIZED TRANSCRIPTIONAL REGULATORY PROTEIN"/>
    <property type="match status" value="1"/>
</dbReference>
<comment type="subcellular location">
    <subcellularLocation>
        <location evidence="1">Nucleus</location>
    </subcellularLocation>
</comment>
<protein>
    <recommendedName>
        <fullName evidence="4">Zn(2)-C6 fungal-type domain-containing protein</fullName>
    </recommendedName>
</protein>
<feature type="region of interest" description="Disordered" evidence="3">
    <location>
        <begin position="69"/>
        <end position="100"/>
    </location>
</feature>
<dbReference type="InterPro" id="IPR036864">
    <property type="entry name" value="Zn2-C6_fun-type_DNA-bd_sf"/>
</dbReference>
<feature type="domain" description="Zn(2)-C6 fungal-type" evidence="4">
    <location>
        <begin position="23"/>
        <end position="52"/>
    </location>
</feature>
<evidence type="ECO:0000256" key="1">
    <source>
        <dbReference type="ARBA" id="ARBA00004123"/>
    </source>
</evidence>
<dbReference type="SMART" id="SM00066">
    <property type="entry name" value="GAL4"/>
    <property type="match status" value="1"/>
</dbReference>
<dbReference type="InterPro" id="IPR050613">
    <property type="entry name" value="Sec_Metabolite_Reg"/>
</dbReference>
<organism evidence="5 6">
    <name type="scientific">Kuraishia capsulata CBS 1993</name>
    <dbReference type="NCBI Taxonomy" id="1382522"/>
    <lineage>
        <taxon>Eukaryota</taxon>
        <taxon>Fungi</taxon>
        <taxon>Dikarya</taxon>
        <taxon>Ascomycota</taxon>
        <taxon>Saccharomycotina</taxon>
        <taxon>Pichiomycetes</taxon>
        <taxon>Pichiales</taxon>
        <taxon>Pichiaceae</taxon>
        <taxon>Kuraishia</taxon>
    </lineage>
</organism>
<evidence type="ECO:0000259" key="4">
    <source>
        <dbReference type="PROSITE" id="PS50048"/>
    </source>
</evidence>
<keyword evidence="2" id="KW-0539">Nucleus</keyword>
<dbReference type="InterPro" id="IPR031760">
    <property type="entry name" value="Cep3_C"/>
</dbReference>
<dbReference type="CDD" id="cd12148">
    <property type="entry name" value="fungal_TF_MHR"/>
    <property type="match status" value="1"/>
</dbReference>
<dbReference type="SUPFAM" id="SSF57701">
    <property type="entry name" value="Zn2/Cys6 DNA-binding domain"/>
    <property type="match status" value="1"/>
</dbReference>
<dbReference type="InterPro" id="IPR001138">
    <property type="entry name" value="Zn2Cys6_DnaBD"/>
</dbReference>
<accession>W6MKX7</accession>
<keyword evidence="6" id="KW-1185">Reference proteome</keyword>
<feature type="region of interest" description="Disordered" evidence="3">
    <location>
        <begin position="645"/>
        <end position="694"/>
    </location>
</feature>
<evidence type="ECO:0000313" key="5">
    <source>
        <dbReference type="EMBL" id="CDK25427.1"/>
    </source>
</evidence>
<evidence type="ECO:0000256" key="2">
    <source>
        <dbReference type="ARBA" id="ARBA00023242"/>
    </source>
</evidence>
<dbReference type="HOGENOM" id="CLU_013987_0_0_1"/>
<name>W6MKX7_9ASCO</name>
<dbReference type="STRING" id="1382522.W6MKX7"/>
<dbReference type="GO" id="GO:0008270">
    <property type="term" value="F:zinc ion binding"/>
    <property type="evidence" value="ECO:0007669"/>
    <property type="project" value="InterPro"/>
</dbReference>
<reference evidence="5" key="2">
    <citation type="submission" date="2014-02" db="EMBL/GenBank/DDBJ databases">
        <title>Complete DNA sequence of /Kuraishia capsulata/ illustrates novel genomic features among budding yeasts (/Saccharomycotina/).</title>
        <authorList>
            <person name="Morales L."/>
            <person name="Noel B."/>
            <person name="Porcel B."/>
            <person name="Marcet-Houben M."/>
            <person name="Hullo M-F."/>
            <person name="Sacerdot C."/>
            <person name="Tekaia F."/>
            <person name="Leh-Louis V."/>
            <person name="Despons L."/>
            <person name="Khanna V."/>
            <person name="Aury J-M."/>
            <person name="Barbe V."/>
            <person name="Couloux A."/>
            <person name="Labadie K."/>
            <person name="Pelletier E."/>
            <person name="Souciet J-L."/>
            <person name="Boekhout T."/>
            <person name="Gabaldon T."/>
            <person name="Wincker P."/>
            <person name="Dujon B."/>
        </authorList>
    </citation>
    <scope>NUCLEOTIDE SEQUENCE</scope>
    <source>
        <strain evidence="5">CBS 1993</strain>
    </source>
</reference>
<evidence type="ECO:0000256" key="3">
    <source>
        <dbReference type="SAM" id="MobiDB-lite"/>
    </source>
</evidence>
<dbReference type="GO" id="GO:0000981">
    <property type="term" value="F:DNA-binding transcription factor activity, RNA polymerase II-specific"/>
    <property type="evidence" value="ECO:0007669"/>
    <property type="project" value="InterPro"/>
</dbReference>
<reference evidence="5" key="1">
    <citation type="submission" date="2013-12" db="EMBL/GenBank/DDBJ databases">
        <authorList>
            <person name="Genoscope - CEA"/>
        </authorList>
    </citation>
    <scope>NUCLEOTIDE SEQUENCE</scope>
    <source>
        <strain evidence="5">CBS 1993</strain>
    </source>
</reference>
<dbReference type="Proteomes" id="UP000019384">
    <property type="component" value="Unassembled WGS sequence"/>
</dbReference>
<dbReference type="Pfam" id="PF16846">
    <property type="entry name" value="Cep3"/>
    <property type="match status" value="1"/>
</dbReference>
<sequence length="744" mass="85374">MHDTTSRISKPAGVRVSQRAPQSCIPCFKRKVKCNRTVPCSNCVRRNEVQFCEREVVIVKKELSHALVQHHQQTQRGESDRLLPIQPEAGSRSRTPTAPGASNLQFSLGEYDMDSYNLSLNFLSSGYASLDPSIGKQDSNKPGVLDTLSSITMGSDWVSLPEAFTRLMSSIDYDTSKVLIEFACTQLTFIHNGIIPPVFIQEHEAFWRAEILTENIPKSYLVNPKGNQFYSRHYYYWISMYYGLLCSALYFGDGFLNDKVNLSEEYFKQFPRLLFQASLDCLQKAEFMSYPDFRAIQIFCIMSTCFHGFAGVHLHNCLLTSIFYVARFLKLDCLNDKDDSTNRTDADIELLKRAWWTLVIIEGLNDHCRWIPLSNEFSTSYPKLITINELIGKEKYDPKVQLTYQQRAKGYSYVLYQIFMAEMASIKKQHYHEDGSPGTLESLLVADEKMISLLSDYDSIFCKAVPESIPDNSTDIDVITFPFAKYLLKFSLNCESLEITRRLLPHLGRNKWVIVYRPRCINYSLNILRNFNDSKLPSFYNRIWTVAKHVINASLFILLDILMMGEKISHEDHRIVEIRKAIPVVDEMKNSHMPAKVGTAILEKLMWLVSYINYPSQMSSPDTVLEDMSIRTFLTDLKLLPLRFPPNGSKSKGKKSTSGPFLVRRTNNDYTNSPPVANESDSSPYFQTTPPPQPSVLFNTTNQLQRFDFNLPDVLNDSGWDELLHWISNGYFCLEPDEYRSPSI</sequence>
<dbReference type="Pfam" id="PF00172">
    <property type="entry name" value="Zn_clus"/>
    <property type="match status" value="1"/>
</dbReference>
<dbReference type="RefSeq" id="XP_022457439.1">
    <property type="nucleotide sequence ID" value="XM_022603570.1"/>
</dbReference>
<dbReference type="Gene3D" id="4.10.240.10">
    <property type="entry name" value="Zn(2)-C6 fungal-type DNA-binding domain"/>
    <property type="match status" value="1"/>
</dbReference>
<feature type="compositionally biased region" description="Polar residues" evidence="3">
    <location>
        <begin position="668"/>
        <end position="688"/>
    </location>
</feature>
<dbReference type="EMBL" id="HG793126">
    <property type="protein sequence ID" value="CDK25427.1"/>
    <property type="molecule type" value="Genomic_DNA"/>
</dbReference>
<evidence type="ECO:0000313" key="6">
    <source>
        <dbReference type="Proteomes" id="UP000019384"/>
    </source>
</evidence>
<gene>
    <name evidence="5" type="ORF">KUCA_T00001397001</name>
</gene>
<dbReference type="PANTHER" id="PTHR31001:SF76">
    <property type="entry name" value="ZN(2)-C6 FUNGAL-TYPE DOMAIN-CONTAINING PROTEIN"/>
    <property type="match status" value="1"/>
</dbReference>
<dbReference type="CDD" id="cd00067">
    <property type="entry name" value="GAL4"/>
    <property type="match status" value="1"/>
</dbReference>
<dbReference type="GO" id="GO:0005634">
    <property type="term" value="C:nucleus"/>
    <property type="evidence" value="ECO:0007669"/>
    <property type="project" value="UniProtKB-SubCell"/>
</dbReference>